<dbReference type="EMBL" id="VDCJ01000309">
    <property type="protein sequence ID" value="MRU22851.1"/>
    <property type="molecule type" value="Genomic_DNA"/>
</dbReference>
<reference evidence="3" key="2">
    <citation type="journal article" date="2020" name="Appl. Environ. Microbiol.">
        <title>Multiple intercontinental introductions associated with the emergence of a plant pathogen in Europe.</title>
        <authorList>
            <person name="Landa B.B."/>
            <person name="Castillo A.I."/>
            <person name="Giampetruzzi A."/>
            <person name="Kahn A."/>
            <person name="Roman-Ecija M."/>
            <person name="Velasco-Amo M.P."/>
            <person name="Navas-Cortes J.A."/>
            <person name="Marco-Noales E."/>
            <person name="Barbe S."/>
            <person name="Moralejo E."/>
            <person name="Coletta-Filho H.D."/>
            <person name="Saldarelli P."/>
            <person name="Saponari M."/>
            <person name="Almeida R.P.P."/>
        </authorList>
    </citation>
    <scope>NUCLEOTIDE SEQUENCE</scope>
    <source>
        <strain evidence="3">XYL1981</strain>
    </source>
</reference>
<feature type="coiled-coil region" evidence="1">
    <location>
        <begin position="31"/>
        <end position="58"/>
    </location>
</feature>
<dbReference type="RefSeq" id="WP_004084093.1">
    <property type="nucleotide sequence ID" value="NZ_CP047134.1"/>
</dbReference>
<reference evidence="2" key="3">
    <citation type="submission" date="2021-11" db="EMBL/GenBank/DDBJ databases">
        <authorList>
            <person name="Denance N."/>
            <person name="Briand M."/>
            <person name="Dupas E."/>
            <person name="Durand K."/>
            <person name="Legendre B."/>
            <person name="Cunty A."/>
            <person name="Donnadieu C."/>
            <person name="Lopez Roques C."/>
            <person name="Cesbron S."/>
            <person name="Jacques M.A."/>
        </authorList>
    </citation>
    <scope>NUCLEOTIDE SEQUENCE</scope>
    <source>
        <strain evidence="2">CFBP8070</strain>
    </source>
</reference>
<evidence type="ECO:0000313" key="2">
    <source>
        <dbReference type="EMBL" id="MDC6408799.1"/>
    </source>
</evidence>
<protein>
    <submittedName>
        <fullName evidence="3">Uncharacterized protein</fullName>
    </submittedName>
</protein>
<dbReference type="EMBL" id="JAJKGN010000001">
    <property type="protein sequence ID" value="MDC6408799.1"/>
    <property type="molecule type" value="Genomic_DNA"/>
</dbReference>
<accession>A0A9Q4MIB6</accession>
<proteinExistence type="predicted"/>
<evidence type="ECO:0000256" key="1">
    <source>
        <dbReference type="SAM" id="Coils"/>
    </source>
</evidence>
<dbReference type="AlphaFoldDB" id="A0A9Q4MIB6"/>
<gene>
    <name evidence="3" type="ORF">FG476_01695</name>
    <name evidence="2" type="ORF">LOK82_09245</name>
</gene>
<reference evidence="2" key="4">
    <citation type="journal article" date="2023" name="Commun. Biol.">
        <title>Suspicions of two bridgehead invasions of Xylella fastidiosa subsp. multiplex in France.</title>
        <authorList>
            <person name="Dupas E."/>
            <person name="Durand K."/>
            <person name="Rieux A."/>
            <person name="Briand M."/>
            <person name="Pruvost O."/>
            <person name="Cunty A."/>
            <person name="Denance N."/>
            <person name="Donnadieu C."/>
            <person name="Legendre B."/>
            <person name="Lopez-Roques C."/>
            <person name="Cesbron S."/>
            <person name="Ravigne V."/>
            <person name="Jacques M.A."/>
        </authorList>
    </citation>
    <scope>NUCLEOTIDE SEQUENCE</scope>
    <source>
        <strain evidence="2">CFBP8070</strain>
    </source>
</reference>
<dbReference type="Proteomes" id="UP000474061">
    <property type="component" value="Unassembled WGS sequence"/>
</dbReference>
<reference evidence="3" key="1">
    <citation type="submission" date="2019-05" db="EMBL/GenBank/DDBJ databases">
        <authorList>
            <person name="Castillo A."/>
            <person name="Giampetruzzi A."/>
            <person name="Landa B."/>
            <person name="Saponari M."/>
            <person name="Almeida R.P.P."/>
            <person name="Moralejo E."/>
            <person name="Marco-Noales E."/>
            <person name="Velasco-Amo M.P."/>
            <person name="Roman-Ecija M."/>
            <person name="Navarro I."/>
            <person name="Monterde A."/>
            <person name="Barbe S."/>
        </authorList>
    </citation>
    <scope>NUCLEOTIDE SEQUENCE</scope>
    <source>
        <strain evidence="3">XYL1981</strain>
    </source>
</reference>
<evidence type="ECO:0000313" key="4">
    <source>
        <dbReference type="Proteomes" id="UP000474061"/>
    </source>
</evidence>
<name>A0A9Q4MIB6_XYLFS</name>
<organism evidence="3 4">
    <name type="scientific">Xylella fastidiosa subsp. multiplex</name>
    <dbReference type="NCBI Taxonomy" id="644357"/>
    <lineage>
        <taxon>Bacteria</taxon>
        <taxon>Pseudomonadati</taxon>
        <taxon>Pseudomonadota</taxon>
        <taxon>Gammaproteobacteria</taxon>
        <taxon>Lysobacterales</taxon>
        <taxon>Lysobacteraceae</taxon>
        <taxon>Xylella</taxon>
    </lineage>
</organism>
<comment type="caution">
    <text evidence="3">The sequence shown here is derived from an EMBL/GenBank/DDBJ whole genome shotgun (WGS) entry which is preliminary data.</text>
</comment>
<dbReference type="Proteomes" id="UP001220702">
    <property type="component" value="Unassembled WGS sequence"/>
</dbReference>
<keyword evidence="1" id="KW-0175">Coiled coil</keyword>
<evidence type="ECO:0000313" key="3">
    <source>
        <dbReference type="EMBL" id="MRU22851.1"/>
    </source>
</evidence>
<sequence>MSQIPHANEPFLDAAGCVARSWRTYLASLASSETRQTLLQLQQQMSALQAALDSAHSAPPAAQLQAIDSLNMVGTLASGLATLRLEGDTATPGASCYYGTNANGVKGWHRLPTRVTG</sequence>